<comment type="pathway">
    <text evidence="3 12">One-carbon metabolism; formaldehyde degradation; formate from formaldehyde (H(4)MPT route): step 3/5.</text>
</comment>
<dbReference type="InterPro" id="IPR003209">
    <property type="entry name" value="METHMP_CycHdrlase"/>
</dbReference>
<dbReference type="eggNOG" id="COG3252">
    <property type="taxonomic scope" value="Bacteria"/>
</dbReference>
<comment type="catalytic activity">
    <reaction evidence="11 12">
        <text>5,10-methenyl-5,6,7,8-tetrahydromethanopterin + H2O = N(5)-formyl-5,6,7,8-tetrahydromethanopterin + H(+)</text>
        <dbReference type="Rhea" id="RHEA:19053"/>
        <dbReference type="ChEBI" id="CHEBI:15377"/>
        <dbReference type="ChEBI" id="CHEBI:15378"/>
        <dbReference type="ChEBI" id="CHEBI:58018"/>
        <dbReference type="ChEBI" id="CHEBI:58337"/>
        <dbReference type="EC" id="3.5.4.27"/>
    </reaction>
</comment>
<dbReference type="SUPFAM" id="SSF56199">
    <property type="entry name" value="Methenyltetrahydromethanopterin cyclohydrolase"/>
    <property type="match status" value="1"/>
</dbReference>
<dbReference type="Pfam" id="PF02289">
    <property type="entry name" value="MCH"/>
    <property type="match status" value="1"/>
</dbReference>
<dbReference type="GO" id="GO:0005737">
    <property type="term" value="C:cytoplasm"/>
    <property type="evidence" value="ECO:0007669"/>
    <property type="project" value="UniProtKB-SubCell"/>
</dbReference>
<comment type="similarity">
    <text evidence="4 12">Belongs to the MCH family.</text>
</comment>
<name>B8CZF0_HALOH</name>
<dbReference type="EMBL" id="CP001098">
    <property type="protein sequence ID" value="ACL70669.1"/>
    <property type="molecule type" value="Genomic_DNA"/>
</dbReference>
<comment type="subcellular location">
    <subcellularLocation>
        <location evidence="2 12">Cytoplasm</location>
    </subcellularLocation>
</comment>
<comment type="function">
    <text evidence="1 12">Catalyzes the hydrolysis of methenyl-H(4)MPT(+) to 5-formyl-H(4)MPT.</text>
</comment>
<keyword evidence="14" id="KW-1185">Reference proteome</keyword>
<dbReference type="GO" id="GO:0006730">
    <property type="term" value="P:one-carbon metabolic process"/>
    <property type="evidence" value="ECO:0007669"/>
    <property type="project" value="UniProtKB-UniRule"/>
</dbReference>
<protein>
    <recommendedName>
        <fullName evidence="6 12">Methenyltetrahydromethanopterin cyclohydrolase</fullName>
        <ecNumber evidence="5 12">3.5.4.27</ecNumber>
    </recommendedName>
    <alternativeName>
        <fullName evidence="10 12">Methenyl-H4MPT cyclohydrolase</fullName>
    </alternativeName>
</protein>
<evidence type="ECO:0000256" key="11">
    <source>
        <dbReference type="ARBA" id="ARBA00048684"/>
    </source>
</evidence>
<dbReference type="GO" id="GO:0046294">
    <property type="term" value="P:formaldehyde catabolic process"/>
    <property type="evidence" value="ECO:0007669"/>
    <property type="project" value="UniProtKB-UniRule"/>
</dbReference>
<evidence type="ECO:0000313" key="13">
    <source>
        <dbReference type="EMBL" id="ACL70669.1"/>
    </source>
</evidence>
<dbReference type="AlphaFoldDB" id="B8CZF0"/>
<evidence type="ECO:0000256" key="3">
    <source>
        <dbReference type="ARBA" id="ARBA00005087"/>
    </source>
</evidence>
<gene>
    <name evidence="12" type="primary">mch</name>
    <name evidence="13" type="ordered locus">Hore_19220</name>
</gene>
<sequence length="323" mass="35569">MISVNEKAMEIVNDMILRKEELKIEVSTLENGTTVIDLGQEVRGSWEAARMMAEILFGGIGQVSFETFPEMIDGVYYPAVNVSVDHAVLSLAGCDISGWELKPGKFAPIVAGPGRTLGRKPGDWMEKYSDYEDKYHQAIITIESKDPVSVEQASELAEACRVQPEDLYLLVAPSSSLACSVQVSARILEQTLHRLMEEGFDLDTIIQAQGFCVIPPCIDNELIAMGRLNDVLIYGGQATYTVCWDDDKIADIVNKITSDKASTYGKPFKEIYLEAGCDFYQVPMEMYSPASVVIVNTKTGKIHKAGKINTEILARSFNDTVSG</sequence>
<dbReference type="UniPathway" id="UPA00562">
    <property type="reaction ID" value="UER00703"/>
</dbReference>
<dbReference type="Gene3D" id="3.30.1030.10">
    <property type="entry name" value="Methenyltetrahydromethanopterin Cyclohydrolase, Chain A, domain 2"/>
    <property type="match status" value="1"/>
</dbReference>
<evidence type="ECO:0000256" key="5">
    <source>
        <dbReference type="ARBA" id="ARBA00012765"/>
    </source>
</evidence>
<evidence type="ECO:0000313" key="14">
    <source>
        <dbReference type="Proteomes" id="UP000000719"/>
    </source>
</evidence>
<evidence type="ECO:0000256" key="6">
    <source>
        <dbReference type="ARBA" id="ARBA00020597"/>
    </source>
</evidence>
<dbReference type="OrthoDB" id="241529at2"/>
<dbReference type="RefSeq" id="WP_015923638.1">
    <property type="nucleotide sequence ID" value="NC_011899.1"/>
</dbReference>
<evidence type="ECO:0000256" key="2">
    <source>
        <dbReference type="ARBA" id="ARBA00004496"/>
    </source>
</evidence>
<evidence type="ECO:0000256" key="10">
    <source>
        <dbReference type="ARBA" id="ARBA00030468"/>
    </source>
</evidence>
<evidence type="ECO:0000256" key="8">
    <source>
        <dbReference type="ARBA" id="ARBA00022563"/>
    </source>
</evidence>
<proteinExistence type="inferred from homology"/>
<dbReference type="EC" id="3.5.4.27" evidence="5 12"/>
<accession>B8CZF0</accession>
<dbReference type="GO" id="GO:0018759">
    <property type="term" value="F:methenyltetrahydromethanopterin cyclohydrolase activity"/>
    <property type="evidence" value="ECO:0007669"/>
    <property type="project" value="UniProtKB-UniRule"/>
</dbReference>
<evidence type="ECO:0000256" key="4">
    <source>
        <dbReference type="ARBA" id="ARBA00006902"/>
    </source>
</evidence>
<keyword evidence="9 12" id="KW-0378">Hydrolase</keyword>
<evidence type="ECO:0000256" key="7">
    <source>
        <dbReference type="ARBA" id="ARBA00022490"/>
    </source>
</evidence>
<evidence type="ECO:0000256" key="1">
    <source>
        <dbReference type="ARBA" id="ARBA00004058"/>
    </source>
</evidence>
<evidence type="ECO:0000256" key="12">
    <source>
        <dbReference type="HAMAP-Rule" id="MF_00486"/>
    </source>
</evidence>
<dbReference type="STRING" id="373903.Hore_19220"/>
<dbReference type="HOGENOM" id="CLU_876031_0_0_9"/>
<dbReference type="KEGG" id="hor:Hore_19220"/>
<evidence type="ECO:0000256" key="9">
    <source>
        <dbReference type="ARBA" id="ARBA00022801"/>
    </source>
</evidence>
<dbReference type="NCBIfam" id="TIGR03120">
    <property type="entry name" value="one_C_mch"/>
    <property type="match status" value="1"/>
</dbReference>
<dbReference type="Proteomes" id="UP000000719">
    <property type="component" value="Chromosome"/>
</dbReference>
<dbReference type="Gene3D" id="3.10.340.11">
    <property type="entry name" value="Methenyltetrahydromethanopterin Cyclohydrolase, Chain A, domain 1"/>
    <property type="match status" value="1"/>
</dbReference>
<reference evidence="13 14" key="1">
    <citation type="journal article" date="2009" name="PLoS ONE">
        <title>Genome analysis of the anaerobic thermohalophilic bacterium Halothermothrix orenii.</title>
        <authorList>
            <person name="Mavromatis K."/>
            <person name="Ivanova N."/>
            <person name="Anderson I."/>
            <person name="Lykidis A."/>
            <person name="Hooper S.D."/>
            <person name="Sun H."/>
            <person name="Kunin V."/>
            <person name="Lapidus A."/>
            <person name="Hugenholtz P."/>
            <person name="Patel B."/>
            <person name="Kyrpides N.C."/>
        </authorList>
    </citation>
    <scope>NUCLEOTIDE SEQUENCE [LARGE SCALE GENOMIC DNA]</scope>
    <source>
        <strain evidence="14">H 168 / OCM 544 / DSM 9562</strain>
    </source>
</reference>
<dbReference type="HAMAP" id="MF_00486">
    <property type="entry name" value="McH"/>
    <property type="match status" value="1"/>
</dbReference>
<keyword evidence="7 12" id="KW-0963">Cytoplasm</keyword>
<organism evidence="13 14">
    <name type="scientific">Halothermothrix orenii (strain H 168 / OCM 544 / DSM 9562)</name>
    <dbReference type="NCBI Taxonomy" id="373903"/>
    <lineage>
        <taxon>Bacteria</taxon>
        <taxon>Bacillati</taxon>
        <taxon>Bacillota</taxon>
        <taxon>Clostridia</taxon>
        <taxon>Halanaerobiales</taxon>
        <taxon>Halothermotrichaceae</taxon>
        <taxon>Halothermothrix</taxon>
    </lineage>
</organism>
<keyword evidence="8 12" id="KW-0554">One-carbon metabolism</keyword>